<keyword evidence="2" id="KW-1185">Reference proteome</keyword>
<protein>
    <submittedName>
        <fullName evidence="1">Uncharacterized protein</fullName>
    </submittedName>
</protein>
<proteinExistence type="predicted"/>
<accession>A0ABU6Q9Z4</accession>
<dbReference type="EMBL" id="JASCZI010000086">
    <property type="protein sequence ID" value="MED6108472.1"/>
    <property type="molecule type" value="Genomic_DNA"/>
</dbReference>
<comment type="caution">
    <text evidence="1">The sequence shown here is derived from an EMBL/GenBank/DDBJ whole genome shotgun (WGS) entry which is preliminary data.</text>
</comment>
<evidence type="ECO:0000313" key="2">
    <source>
        <dbReference type="Proteomes" id="UP001341840"/>
    </source>
</evidence>
<sequence length="107" mass="11916">MRDEDAMRMSMFFVSQNVKHCSVYAVDRVKVGNGIEITSTDEDYVSTAAEYSELGEGLLKVEVEGLLEPSRKEDRFDDSADDGNHEDYFDFVVEDELVGATSNSFGG</sequence>
<organism evidence="1 2">
    <name type="scientific">Stylosanthes scabra</name>
    <dbReference type="NCBI Taxonomy" id="79078"/>
    <lineage>
        <taxon>Eukaryota</taxon>
        <taxon>Viridiplantae</taxon>
        <taxon>Streptophyta</taxon>
        <taxon>Embryophyta</taxon>
        <taxon>Tracheophyta</taxon>
        <taxon>Spermatophyta</taxon>
        <taxon>Magnoliopsida</taxon>
        <taxon>eudicotyledons</taxon>
        <taxon>Gunneridae</taxon>
        <taxon>Pentapetalae</taxon>
        <taxon>rosids</taxon>
        <taxon>fabids</taxon>
        <taxon>Fabales</taxon>
        <taxon>Fabaceae</taxon>
        <taxon>Papilionoideae</taxon>
        <taxon>50 kb inversion clade</taxon>
        <taxon>dalbergioids sensu lato</taxon>
        <taxon>Dalbergieae</taxon>
        <taxon>Pterocarpus clade</taxon>
        <taxon>Stylosanthes</taxon>
    </lineage>
</organism>
<evidence type="ECO:0000313" key="1">
    <source>
        <dbReference type="EMBL" id="MED6108472.1"/>
    </source>
</evidence>
<reference evidence="1 2" key="1">
    <citation type="journal article" date="2023" name="Plants (Basel)">
        <title>Bridging the Gap: Combining Genomics and Transcriptomics Approaches to Understand Stylosanthes scabra, an Orphan Legume from the Brazilian Caatinga.</title>
        <authorList>
            <person name="Ferreira-Neto J.R.C."/>
            <person name="da Silva M.D."/>
            <person name="Binneck E."/>
            <person name="de Melo N.F."/>
            <person name="da Silva R.H."/>
            <person name="de Melo A.L.T.M."/>
            <person name="Pandolfi V."/>
            <person name="Bustamante F.O."/>
            <person name="Brasileiro-Vidal A.C."/>
            <person name="Benko-Iseppon A.M."/>
        </authorList>
    </citation>
    <scope>NUCLEOTIDE SEQUENCE [LARGE SCALE GENOMIC DNA]</scope>
    <source>
        <tissue evidence="1">Leaves</tissue>
    </source>
</reference>
<name>A0ABU6Q9Z4_9FABA</name>
<dbReference type="Proteomes" id="UP001341840">
    <property type="component" value="Unassembled WGS sequence"/>
</dbReference>
<gene>
    <name evidence="1" type="ORF">PIB30_024201</name>
</gene>